<name>A0ABP8U9R5_9ACTN</name>
<comment type="caution">
    <text evidence="2">The sequence shown here is derived from an EMBL/GenBank/DDBJ whole genome shotgun (WGS) entry which is preliminary data.</text>
</comment>
<dbReference type="Proteomes" id="UP001501442">
    <property type="component" value="Unassembled WGS sequence"/>
</dbReference>
<evidence type="ECO:0000256" key="1">
    <source>
        <dbReference type="SAM" id="SignalP"/>
    </source>
</evidence>
<keyword evidence="3" id="KW-1185">Reference proteome</keyword>
<feature type="chain" id="PRO_5047516630" evidence="1">
    <location>
        <begin position="27"/>
        <end position="114"/>
    </location>
</feature>
<accession>A0ABP8U9R5</accession>
<evidence type="ECO:0000313" key="2">
    <source>
        <dbReference type="EMBL" id="GAA4624644.1"/>
    </source>
</evidence>
<sequence length="114" mass="11480">MGGAARRFGRTARVWLVSGVVVAAMAATVSSETTAPAPSGLSVPKYVVSVGMGGQDWAQVLRRATPRALEAVPVPSPGFGRAAAVVAAVVQPWSATRGRGTRGGSASAPVVRLV</sequence>
<keyword evidence="1" id="KW-0732">Signal</keyword>
<evidence type="ECO:0000313" key="3">
    <source>
        <dbReference type="Proteomes" id="UP001501442"/>
    </source>
</evidence>
<organism evidence="2 3">
    <name type="scientific">Actinoallomurus vinaceus</name>
    <dbReference type="NCBI Taxonomy" id="1080074"/>
    <lineage>
        <taxon>Bacteria</taxon>
        <taxon>Bacillati</taxon>
        <taxon>Actinomycetota</taxon>
        <taxon>Actinomycetes</taxon>
        <taxon>Streptosporangiales</taxon>
        <taxon>Thermomonosporaceae</taxon>
        <taxon>Actinoallomurus</taxon>
    </lineage>
</organism>
<gene>
    <name evidence="2" type="ORF">GCM10023196_025610</name>
</gene>
<feature type="signal peptide" evidence="1">
    <location>
        <begin position="1"/>
        <end position="26"/>
    </location>
</feature>
<protein>
    <submittedName>
        <fullName evidence="2">Uncharacterized protein</fullName>
    </submittedName>
</protein>
<dbReference type="EMBL" id="BAABHK010000003">
    <property type="protein sequence ID" value="GAA4624644.1"/>
    <property type="molecule type" value="Genomic_DNA"/>
</dbReference>
<proteinExistence type="predicted"/>
<reference evidence="3" key="1">
    <citation type="journal article" date="2019" name="Int. J. Syst. Evol. Microbiol.">
        <title>The Global Catalogue of Microorganisms (GCM) 10K type strain sequencing project: providing services to taxonomists for standard genome sequencing and annotation.</title>
        <authorList>
            <consortium name="The Broad Institute Genomics Platform"/>
            <consortium name="The Broad Institute Genome Sequencing Center for Infectious Disease"/>
            <person name="Wu L."/>
            <person name="Ma J."/>
        </authorList>
    </citation>
    <scope>NUCLEOTIDE SEQUENCE [LARGE SCALE GENOMIC DNA]</scope>
    <source>
        <strain evidence="3">JCM 17939</strain>
    </source>
</reference>